<protein>
    <submittedName>
        <fullName evidence="2">Uncharacterized protein</fullName>
    </submittedName>
</protein>
<reference evidence="3" key="1">
    <citation type="journal article" date="2019" name="Int. J. Syst. Evol. Microbiol.">
        <title>The Global Catalogue of Microorganisms (GCM) 10K type strain sequencing project: providing services to taxonomists for standard genome sequencing and annotation.</title>
        <authorList>
            <consortium name="The Broad Institute Genomics Platform"/>
            <consortium name="The Broad Institute Genome Sequencing Center for Infectious Disease"/>
            <person name="Wu L."/>
            <person name="Ma J."/>
        </authorList>
    </citation>
    <scope>NUCLEOTIDE SEQUENCE [LARGE SCALE GENOMIC DNA]</scope>
    <source>
        <strain evidence="3">CGMCC 4.7181</strain>
    </source>
</reference>
<evidence type="ECO:0000313" key="2">
    <source>
        <dbReference type="EMBL" id="GGO65307.1"/>
    </source>
</evidence>
<keyword evidence="1" id="KW-1133">Transmembrane helix</keyword>
<sequence>MTPGSESRAPARGPAIRWIVTAAFCAAIIAAIVFGSAWLYRTFWGAGAFVERYISRIAVGDAAGALAMPGVTPEYSDLDRIGRGQASEALLRSATLTSSIDDVHVVSETKGDDGAVTVVVGYALDGSAQQMSFRVASDGFDGLVPSWRFETTPLSVIDLTVRGSWRFSVNGFEMDKRQLSPAGTEADPLEPVSMLTFAPGNYDVAVDTAAVTADPARVTAAGPLDVVPVDVQTVPTDQLIDVVQKSVDDFLNGTCTTQTVLQPTGCPFGAPSDVSGLGIAQDDVTWTIVDYPKTRLVPDGDDWQVAPANGMARLTVTVNDYFTGALVEVDRDVYFTMVADVDVREDGDVHITIDAV</sequence>
<feature type="transmembrane region" description="Helical" evidence="1">
    <location>
        <begin position="15"/>
        <end position="40"/>
    </location>
</feature>
<dbReference type="RefSeq" id="WP_188701892.1">
    <property type="nucleotide sequence ID" value="NZ_BMMQ01000007.1"/>
</dbReference>
<comment type="caution">
    <text evidence="2">The sequence shown here is derived from an EMBL/GenBank/DDBJ whole genome shotgun (WGS) entry which is preliminary data.</text>
</comment>
<accession>A0ABQ2N1R8</accession>
<keyword evidence="1" id="KW-0812">Transmembrane</keyword>
<dbReference type="EMBL" id="BMMQ01000007">
    <property type="protein sequence ID" value="GGO65307.1"/>
    <property type="molecule type" value="Genomic_DNA"/>
</dbReference>
<dbReference type="Proteomes" id="UP000638043">
    <property type="component" value="Unassembled WGS sequence"/>
</dbReference>
<keyword evidence="3" id="KW-1185">Reference proteome</keyword>
<evidence type="ECO:0000313" key="3">
    <source>
        <dbReference type="Proteomes" id="UP000638043"/>
    </source>
</evidence>
<proteinExistence type="predicted"/>
<organism evidence="2 3">
    <name type="scientific">Microbacterium nanhaiense</name>
    <dbReference type="NCBI Taxonomy" id="1301026"/>
    <lineage>
        <taxon>Bacteria</taxon>
        <taxon>Bacillati</taxon>
        <taxon>Actinomycetota</taxon>
        <taxon>Actinomycetes</taxon>
        <taxon>Micrococcales</taxon>
        <taxon>Microbacteriaceae</taxon>
        <taxon>Microbacterium</taxon>
    </lineage>
</organism>
<gene>
    <name evidence="2" type="ORF">GCM10010910_22160</name>
</gene>
<keyword evidence="1" id="KW-0472">Membrane</keyword>
<evidence type="ECO:0000256" key="1">
    <source>
        <dbReference type="SAM" id="Phobius"/>
    </source>
</evidence>
<name>A0ABQ2N1R8_9MICO</name>